<dbReference type="Gene3D" id="1.20.1250.20">
    <property type="entry name" value="MFS general substrate transporter like domains"/>
    <property type="match status" value="1"/>
</dbReference>
<dbReference type="InterPro" id="IPR036259">
    <property type="entry name" value="MFS_trans_sf"/>
</dbReference>
<dbReference type="AlphaFoldDB" id="A0AAI8Z764"/>
<dbReference type="GO" id="GO:0022857">
    <property type="term" value="F:transmembrane transporter activity"/>
    <property type="evidence" value="ECO:0007669"/>
    <property type="project" value="InterPro"/>
</dbReference>
<dbReference type="GO" id="GO:0005886">
    <property type="term" value="C:plasma membrane"/>
    <property type="evidence" value="ECO:0007669"/>
    <property type="project" value="TreeGrafter"/>
</dbReference>
<comment type="caution">
    <text evidence="7">The sequence shown here is derived from an EMBL/GenBank/DDBJ whole genome shotgun (WGS) entry which is preliminary data.</text>
</comment>
<accession>A0AAI8Z764</accession>
<feature type="transmembrane region" description="Helical" evidence="6">
    <location>
        <begin position="353"/>
        <end position="374"/>
    </location>
</feature>
<name>A0AAI8Z764_9PEZI</name>
<evidence type="ECO:0000256" key="4">
    <source>
        <dbReference type="ARBA" id="ARBA00023136"/>
    </source>
</evidence>
<proteinExistence type="predicted"/>
<dbReference type="PANTHER" id="PTHR23502">
    <property type="entry name" value="MAJOR FACILITATOR SUPERFAMILY"/>
    <property type="match status" value="1"/>
</dbReference>
<protein>
    <submittedName>
        <fullName evidence="7">Major facilitator superfamily</fullName>
    </submittedName>
</protein>
<keyword evidence="8" id="KW-1185">Reference proteome</keyword>
<dbReference type="Pfam" id="PF07690">
    <property type="entry name" value="MFS_1"/>
    <property type="match status" value="1"/>
</dbReference>
<evidence type="ECO:0000313" key="8">
    <source>
        <dbReference type="Proteomes" id="UP001296104"/>
    </source>
</evidence>
<dbReference type="PANTHER" id="PTHR23502:SF24">
    <property type="entry name" value="TRANSPORTER, PUTATIVE-RELATED"/>
    <property type="match status" value="1"/>
</dbReference>
<feature type="transmembrane region" description="Helical" evidence="6">
    <location>
        <begin position="196"/>
        <end position="219"/>
    </location>
</feature>
<feature type="transmembrane region" description="Helical" evidence="6">
    <location>
        <begin position="39"/>
        <end position="56"/>
    </location>
</feature>
<feature type="transmembrane region" description="Helical" evidence="6">
    <location>
        <begin position="76"/>
        <end position="95"/>
    </location>
</feature>
<keyword evidence="4 6" id="KW-0472">Membrane</keyword>
<feature type="transmembrane region" description="Helical" evidence="6">
    <location>
        <begin position="132"/>
        <end position="156"/>
    </location>
</feature>
<gene>
    <name evidence="7" type="ORF">LECACI_7A008867</name>
</gene>
<evidence type="ECO:0000313" key="7">
    <source>
        <dbReference type="EMBL" id="CAK4033709.1"/>
    </source>
</evidence>
<sequence>MTSHDSSATGRGIDEKTKEVKFEENDAGNPQNWPRWKKLLSFLPLIPLDLVVSFGASGYSPATKSFTQTFGVSNEIGVLGLSLYTLALAFGPLVNGPASEYFGRRPVYIVFYGLAIPFYAGSALAPNVGGFLATRFFCGFFQSVTIAAIGGTIADLWTHHNTGMPMSIFLWAATAGSSIGFFLLSFVAQYRDYQDVLWTIMGISGLVYLPVVAATLYCGETRHSVILRKRAARLRKETGDDTVDVAPEYRRKSLKQILLVTQSRPFRFLATEPVVQLGAIYNGYLYGISFLLNGAFNLVFGPKGHGLSTLQVGLCFLGIAGGITSGPLINLLQERYYQNRVALAPNPHNLPEARVMMSKFAAIAHPISLFWFAWTTYKSINPAVPVLATALWGWSFYNLILMTYQYTEDSYKEYAASALAGLGFIRNLAGAGFPLFGNQMFENEGYQWAGSILAFLALVMVPIPFVLDRYGERLRRRSPWAAQHMDGVD</sequence>
<organism evidence="7 8">
    <name type="scientific">Lecanosticta acicola</name>
    <dbReference type="NCBI Taxonomy" id="111012"/>
    <lineage>
        <taxon>Eukaryota</taxon>
        <taxon>Fungi</taxon>
        <taxon>Dikarya</taxon>
        <taxon>Ascomycota</taxon>
        <taxon>Pezizomycotina</taxon>
        <taxon>Dothideomycetes</taxon>
        <taxon>Dothideomycetidae</taxon>
        <taxon>Mycosphaerellales</taxon>
        <taxon>Mycosphaerellaceae</taxon>
        <taxon>Lecanosticta</taxon>
    </lineage>
</organism>
<feature type="transmembrane region" description="Helical" evidence="6">
    <location>
        <begin position="107"/>
        <end position="126"/>
    </location>
</feature>
<evidence type="ECO:0000256" key="2">
    <source>
        <dbReference type="ARBA" id="ARBA00022692"/>
    </source>
</evidence>
<feature type="transmembrane region" description="Helical" evidence="6">
    <location>
        <begin position="448"/>
        <end position="467"/>
    </location>
</feature>
<keyword evidence="3 6" id="KW-1133">Transmembrane helix</keyword>
<keyword evidence="2 6" id="KW-0812">Transmembrane</keyword>
<feature type="region of interest" description="Disordered" evidence="5">
    <location>
        <begin position="1"/>
        <end position="28"/>
    </location>
</feature>
<evidence type="ECO:0000256" key="6">
    <source>
        <dbReference type="SAM" id="Phobius"/>
    </source>
</evidence>
<feature type="transmembrane region" description="Helical" evidence="6">
    <location>
        <begin position="414"/>
        <end position="436"/>
    </location>
</feature>
<feature type="transmembrane region" description="Helical" evidence="6">
    <location>
        <begin position="380"/>
        <end position="402"/>
    </location>
</feature>
<feature type="transmembrane region" description="Helical" evidence="6">
    <location>
        <begin position="274"/>
        <end position="296"/>
    </location>
</feature>
<feature type="transmembrane region" description="Helical" evidence="6">
    <location>
        <begin position="308"/>
        <end position="332"/>
    </location>
</feature>
<dbReference type="SUPFAM" id="SSF103473">
    <property type="entry name" value="MFS general substrate transporter"/>
    <property type="match status" value="1"/>
</dbReference>
<evidence type="ECO:0000256" key="1">
    <source>
        <dbReference type="ARBA" id="ARBA00004141"/>
    </source>
</evidence>
<reference evidence="7" key="1">
    <citation type="submission" date="2023-11" db="EMBL/GenBank/DDBJ databases">
        <authorList>
            <person name="Alioto T."/>
            <person name="Alioto T."/>
            <person name="Gomez Garrido J."/>
        </authorList>
    </citation>
    <scope>NUCLEOTIDE SEQUENCE</scope>
</reference>
<dbReference type="Proteomes" id="UP001296104">
    <property type="component" value="Unassembled WGS sequence"/>
</dbReference>
<dbReference type="InterPro" id="IPR011701">
    <property type="entry name" value="MFS"/>
</dbReference>
<dbReference type="EMBL" id="CAVMBE010000092">
    <property type="protein sequence ID" value="CAK4033709.1"/>
    <property type="molecule type" value="Genomic_DNA"/>
</dbReference>
<dbReference type="CDD" id="cd17323">
    <property type="entry name" value="MFS_Tpo1_MDR_like"/>
    <property type="match status" value="1"/>
</dbReference>
<evidence type="ECO:0000256" key="3">
    <source>
        <dbReference type="ARBA" id="ARBA00022989"/>
    </source>
</evidence>
<feature type="compositionally biased region" description="Basic and acidic residues" evidence="5">
    <location>
        <begin position="12"/>
        <end position="24"/>
    </location>
</feature>
<evidence type="ECO:0000256" key="5">
    <source>
        <dbReference type="SAM" id="MobiDB-lite"/>
    </source>
</evidence>
<feature type="transmembrane region" description="Helical" evidence="6">
    <location>
        <begin position="168"/>
        <end position="190"/>
    </location>
</feature>
<comment type="subcellular location">
    <subcellularLocation>
        <location evidence="1">Membrane</location>
        <topology evidence="1">Multi-pass membrane protein</topology>
    </subcellularLocation>
</comment>